<protein>
    <submittedName>
        <fullName evidence="2">META domain-containing protein</fullName>
    </submittedName>
</protein>
<name>A0A239JAA3_9ACTN</name>
<gene>
    <name evidence="2" type="ORF">SAMN06264365_1344</name>
</gene>
<keyword evidence="3" id="KW-1185">Reference proteome</keyword>
<dbReference type="Gene3D" id="2.40.128.270">
    <property type="match status" value="1"/>
</dbReference>
<proteinExistence type="predicted"/>
<dbReference type="OrthoDB" id="4990393at2"/>
<feature type="signal peptide" evidence="1">
    <location>
        <begin position="1"/>
        <end position="24"/>
    </location>
</feature>
<evidence type="ECO:0000313" key="3">
    <source>
        <dbReference type="Proteomes" id="UP000198415"/>
    </source>
</evidence>
<dbReference type="InterPro" id="IPR038670">
    <property type="entry name" value="HslJ-like_sf"/>
</dbReference>
<dbReference type="AlphaFoldDB" id="A0A239JAA3"/>
<organism evidence="2 3">
    <name type="scientific">Actinoplanes regularis</name>
    <dbReference type="NCBI Taxonomy" id="52697"/>
    <lineage>
        <taxon>Bacteria</taxon>
        <taxon>Bacillati</taxon>
        <taxon>Actinomycetota</taxon>
        <taxon>Actinomycetes</taxon>
        <taxon>Micromonosporales</taxon>
        <taxon>Micromonosporaceae</taxon>
        <taxon>Actinoplanes</taxon>
    </lineage>
</organism>
<reference evidence="2 3" key="1">
    <citation type="submission" date="2017-06" db="EMBL/GenBank/DDBJ databases">
        <authorList>
            <person name="Kim H.J."/>
            <person name="Triplett B.A."/>
        </authorList>
    </citation>
    <scope>NUCLEOTIDE SEQUENCE [LARGE SCALE GENOMIC DNA]</scope>
    <source>
        <strain evidence="2 3">DSM 43151</strain>
    </source>
</reference>
<feature type="chain" id="PRO_5012579634" evidence="1">
    <location>
        <begin position="25"/>
        <end position="288"/>
    </location>
</feature>
<dbReference type="EMBL" id="FZNR01000034">
    <property type="protein sequence ID" value="SNT02946.1"/>
    <property type="molecule type" value="Genomic_DNA"/>
</dbReference>
<evidence type="ECO:0000313" key="2">
    <source>
        <dbReference type="EMBL" id="SNT02946.1"/>
    </source>
</evidence>
<sequence>MRVRLAGAALCGVLLAGCAGPAPAEAPATSPSETAVRTDPIALIGLWKVDGQPAGTVLRVDGDGELGLFQRCVDRFGSWRANDTGQFVGSISTFSTEHGKSGCAAADKPTSAAEVQPEWLSRITGYRAEGASRLLLDDSGTVVTRLLAGAVPATRSNMDSSMTGRPTVTDKSRQLLGAAAVPLPAGLTPVTTSNLLGTWRPAGRTTKAHAEFRAGGRWEGSDGCNGQSGGWVAGPGGALLAVDGVQTLVGCDSVPIGLFLRQTRRAGLDGGTLVLLDAAGKELLRLTR</sequence>
<accession>A0A239JAA3</accession>
<keyword evidence="1" id="KW-0732">Signal</keyword>
<dbReference type="Proteomes" id="UP000198415">
    <property type="component" value="Unassembled WGS sequence"/>
</dbReference>
<dbReference type="RefSeq" id="WP_143232892.1">
    <property type="nucleotide sequence ID" value="NZ_BOMU01000118.1"/>
</dbReference>
<evidence type="ECO:0000256" key="1">
    <source>
        <dbReference type="SAM" id="SignalP"/>
    </source>
</evidence>
<dbReference type="PROSITE" id="PS51257">
    <property type="entry name" value="PROKAR_LIPOPROTEIN"/>
    <property type="match status" value="1"/>
</dbReference>